<feature type="region of interest" description="Disordered" evidence="1">
    <location>
        <begin position="1"/>
        <end position="25"/>
    </location>
</feature>
<gene>
    <name evidence="2" type="ORF">OG994_15160</name>
</gene>
<name>A0ABZ1RXZ9_9ACTN</name>
<evidence type="ECO:0000256" key="1">
    <source>
        <dbReference type="SAM" id="MobiDB-lite"/>
    </source>
</evidence>
<dbReference type="InterPro" id="IPR009351">
    <property type="entry name" value="AlkZ-like"/>
</dbReference>
<dbReference type="RefSeq" id="WP_328850070.1">
    <property type="nucleotide sequence ID" value="NZ_CP108084.1"/>
</dbReference>
<feature type="compositionally biased region" description="Polar residues" evidence="1">
    <location>
        <begin position="1"/>
        <end position="14"/>
    </location>
</feature>
<dbReference type="PANTHER" id="PTHR38479:SF2">
    <property type="entry name" value="WINGED HELIX DNA-BINDING DOMAIN-CONTAINING PROTEIN"/>
    <property type="match status" value="1"/>
</dbReference>
<keyword evidence="2" id="KW-0238">DNA-binding</keyword>
<reference evidence="2" key="1">
    <citation type="submission" date="2022-10" db="EMBL/GenBank/DDBJ databases">
        <title>The complete genomes of actinobacterial strains from the NBC collection.</title>
        <authorList>
            <person name="Joergensen T.S."/>
            <person name="Alvarez Arevalo M."/>
            <person name="Sterndorff E.B."/>
            <person name="Faurdal D."/>
            <person name="Vuksanovic O."/>
            <person name="Mourched A.-S."/>
            <person name="Charusanti P."/>
            <person name="Shaw S."/>
            <person name="Blin K."/>
            <person name="Weber T."/>
        </authorList>
    </citation>
    <scope>NUCLEOTIDE SEQUENCE</scope>
    <source>
        <strain evidence="2">NBC_00256</strain>
    </source>
</reference>
<evidence type="ECO:0000313" key="2">
    <source>
        <dbReference type="EMBL" id="WUP47003.1"/>
    </source>
</evidence>
<accession>A0ABZ1RXZ9</accession>
<organism evidence="2 3">
    <name type="scientific">Micromonospora globbae</name>
    <dbReference type="NCBI Taxonomy" id="1894969"/>
    <lineage>
        <taxon>Bacteria</taxon>
        <taxon>Bacillati</taxon>
        <taxon>Actinomycetota</taxon>
        <taxon>Actinomycetes</taxon>
        <taxon>Micromonosporales</taxon>
        <taxon>Micromonosporaceae</taxon>
        <taxon>Micromonospora</taxon>
    </lineage>
</organism>
<dbReference type="GO" id="GO:0003677">
    <property type="term" value="F:DNA binding"/>
    <property type="evidence" value="ECO:0007669"/>
    <property type="project" value="UniProtKB-KW"/>
</dbReference>
<dbReference type="PANTHER" id="PTHR38479">
    <property type="entry name" value="LMO0824 PROTEIN"/>
    <property type="match status" value="1"/>
</dbReference>
<keyword evidence="3" id="KW-1185">Reference proteome</keyword>
<dbReference type="EMBL" id="CP108084">
    <property type="protein sequence ID" value="WUP47003.1"/>
    <property type="molecule type" value="Genomic_DNA"/>
</dbReference>
<evidence type="ECO:0000313" key="3">
    <source>
        <dbReference type="Proteomes" id="UP001432190"/>
    </source>
</evidence>
<sequence>MTSAPRQKVVSGSRSGPVRPAADRLDRRSLNRATLARQLLLRRDDLDVVTATERLGGLNAQNANDPYLALHSRLAAFTVGALTTAIESGRLVRSATMRATQHLLTAADFRVLRPVLAPLLARAQRNAFGRRTAGVDLADLVADAERILGAEVLTRPQLGRRLAAGRPGSDATALAWTVQYLLPVVHPAPSGTWDAGGAIPVTLATRVVGPLDPPEPRQLVRRHLAAFGPATVADVRSWSGVSGLREVVAAMRDELRCFVDEDGRPVYDLPDAPRPDPDTPAPVRLLTGFDNMLLAFADRTRLMSDEVRGRVCLPDVVRPTLLVDGMVAGTWGLDRTAGVVTVQPFARLRVDDLAAVEAEAHRVLRFAAPEAPTHVARVLPPS</sequence>
<proteinExistence type="predicted"/>
<dbReference type="Proteomes" id="UP001432190">
    <property type="component" value="Chromosome"/>
</dbReference>
<protein>
    <submittedName>
        <fullName evidence="2">Winged helix DNA-binding domain-containing protein</fullName>
    </submittedName>
</protein>
<dbReference type="Pfam" id="PF06224">
    <property type="entry name" value="AlkZ-like"/>
    <property type="match status" value="1"/>
</dbReference>